<protein>
    <recommendedName>
        <fullName evidence="3">MSP domain-containing protein</fullName>
    </recommendedName>
</protein>
<proteinExistence type="predicted"/>
<dbReference type="Pfam" id="PF00635">
    <property type="entry name" value="Motile_Sperm"/>
    <property type="match status" value="1"/>
</dbReference>
<keyword evidence="5" id="KW-1185">Reference proteome</keyword>
<dbReference type="InterPro" id="IPR000535">
    <property type="entry name" value="MSP_dom"/>
</dbReference>
<name>A0A4Y2MPT2_ARAVE</name>
<dbReference type="OrthoDB" id="6436198at2759"/>
<organism evidence="4 5">
    <name type="scientific">Araneus ventricosus</name>
    <name type="common">Orbweaver spider</name>
    <name type="synonym">Epeira ventricosa</name>
    <dbReference type="NCBI Taxonomy" id="182803"/>
    <lineage>
        <taxon>Eukaryota</taxon>
        <taxon>Metazoa</taxon>
        <taxon>Ecdysozoa</taxon>
        <taxon>Arthropoda</taxon>
        <taxon>Chelicerata</taxon>
        <taxon>Arachnida</taxon>
        <taxon>Araneae</taxon>
        <taxon>Araneomorphae</taxon>
        <taxon>Entelegynae</taxon>
        <taxon>Araneoidea</taxon>
        <taxon>Araneidae</taxon>
        <taxon>Araneus</taxon>
    </lineage>
</organism>
<accession>A0A4Y2MPT2</accession>
<feature type="transmembrane region" description="Helical" evidence="2">
    <location>
        <begin position="460"/>
        <end position="483"/>
    </location>
</feature>
<dbReference type="AlphaFoldDB" id="A0A4Y2MPT2"/>
<gene>
    <name evidence="4" type="ORF">AVEN_181597_1</name>
</gene>
<reference evidence="4 5" key="1">
    <citation type="journal article" date="2019" name="Sci. Rep.">
        <title>Orb-weaving spider Araneus ventricosus genome elucidates the spidroin gene catalogue.</title>
        <authorList>
            <person name="Kono N."/>
            <person name="Nakamura H."/>
            <person name="Ohtoshi R."/>
            <person name="Moran D.A.P."/>
            <person name="Shinohara A."/>
            <person name="Yoshida Y."/>
            <person name="Fujiwara M."/>
            <person name="Mori M."/>
            <person name="Tomita M."/>
            <person name="Arakawa K."/>
        </authorList>
    </citation>
    <scope>NUCLEOTIDE SEQUENCE [LARGE SCALE GENOMIC DNA]</scope>
</reference>
<evidence type="ECO:0000256" key="2">
    <source>
        <dbReference type="SAM" id="Phobius"/>
    </source>
</evidence>
<sequence>MSPACHWPHLNTMKKYNCRSLSASSEEKDNILNEMREKANSDSLNLTVKPELFHLPFTSRAKVIVALENNNNSAVCFIVDTNSPETLEIEPRTGCTGPGEKAFITVKRPKSVLVTYKNENLIFKIKYCIFCNSTKNYMIDSDHNRVRREENALEKYKDGHYIISCPKPDCHHLNHSKNMHLKPNESYEIISKNEITYRPSAKRDTLVTHPKPARRYESLFSPNQFKSIDGEYFKPGLCRKETCNGNSSDENKAMKNFEKCRWNHCSKPATNRKCEKERFQGQCYKCLDGDHLSRSCCQYEDNGLSTGIKCSSKNKCQQIKHRVRQKDRNICSGHKKKRSKTRNDDLSIHSKNCPKFKDNDVFLQEKYSPKENFQDDRYSNSNMRKRRKLGLQGNDGEGVERKAPKNVLKSHKDHCKCSVCSERNRKMTTTDASKKMKSKRVDLPPDINEKGLFEKNGLKGMIWCAAIMLITFLIIFAISMIAVSREEPNIPKSPTHLNRCLYSIIMNKIGNEC</sequence>
<keyword evidence="2" id="KW-1133">Transmembrane helix</keyword>
<evidence type="ECO:0000313" key="4">
    <source>
        <dbReference type="EMBL" id="GBN28559.1"/>
    </source>
</evidence>
<comment type="caution">
    <text evidence="4">The sequence shown here is derived from an EMBL/GenBank/DDBJ whole genome shotgun (WGS) entry which is preliminary data.</text>
</comment>
<keyword evidence="2" id="KW-0812">Transmembrane</keyword>
<dbReference type="InterPro" id="IPR008962">
    <property type="entry name" value="PapD-like_sf"/>
</dbReference>
<dbReference type="EMBL" id="BGPR01007658">
    <property type="protein sequence ID" value="GBN28559.1"/>
    <property type="molecule type" value="Genomic_DNA"/>
</dbReference>
<dbReference type="SUPFAM" id="SSF49354">
    <property type="entry name" value="PapD-like"/>
    <property type="match status" value="1"/>
</dbReference>
<feature type="domain" description="MSP" evidence="3">
    <location>
        <begin position="46"/>
        <end position="131"/>
    </location>
</feature>
<evidence type="ECO:0000313" key="5">
    <source>
        <dbReference type="Proteomes" id="UP000499080"/>
    </source>
</evidence>
<evidence type="ECO:0000256" key="1">
    <source>
        <dbReference type="SAM" id="MobiDB-lite"/>
    </source>
</evidence>
<dbReference type="Gene3D" id="2.60.40.10">
    <property type="entry name" value="Immunoglobulins"/>
    <property type="match status" value="1"/>
</dbReference>
<dbReference type="InterPro" id="IPR013783">
    <property type="entry name" value="Ig-like_fold"/>
</dbReference>
<feature type="region of interest" description="Disordered" evidence="1">
    <location>
        <begin position="373"/>
        <end position="400"/>
    </location>
</feature>
<keyword evidence="2" id="KW-0472">Membrane</keyword>
<evidence type="ECO:0000259" key="3">
    <source>
        <dbReference type="Pfam" id="PF00635"/>
    </source>
</evidence>
<dbReference type="Proteomes" id="UP000499080">
    <property type="component" value="Unassembled WGS sequence"/>
</dbReference>